<reference evidence="2 3" key="1">
    <citation type="submission" date="2019-01" db="EMBL/GenBank/DDBJ databases">
        <title>Genome sequencing of the rare red list fungi Fomitopsis rosea.</title>
        <authorList>
            <person name="Buettner E."/>
            <person name="Kellner H."/>
        </authorList>
    </citation>
    <scope>NUCLEOTIDE SEQUENCE [LARGE SCALE GENOMIC DNA]</scope>
    <source>
        <strain evidence="2 3">DSM 105464</strain>
    </source>
</reference>
<sequence>MSSLYTALRVSPKKKRAYAEDDDDLLTPKKLRTAPPTPPATLTRRKVKPDEVPLPPHLSRLFNIQTALQQALAHALATCAVAPSEDTGIVRNVLNHLSLATYHGLTTKFEVNDLRRLCWLWEWDGKTLPVAEAPRSSGSESNDERNPFLVDEPAQSPSKKTPKKVAVEDDEENPFLVGTPTKSPTKKSPTKKTPKKFVAVEDDDENPFLDKTPKASGSVRTKAKVKAKVEDDENPLALSSPTRSPSKSTVREDSPDDNPFLENRPVASSSKDWTRGGMGFVVSQTRHFSKASNARVAAYGIGIEVEMDIDKGMSGGMAAVARWTAASESRRKDVRTKLGQWVELHTGKITVPQLPTANLPSLPSTSKPSSLTRLLAASSPKSPSSASILARSSSPTPSSPSKSPSKLPLLVSVQKAT</sequence>
<evidence type="ECO:0000313" key="2">
    <source>
        <dbReference type="EMBL" id="TFY54383.1"/>
    </source>
</evidence>
<evidence type="ECO:0008006" key="4">
    <source>
        <dbReference type="Google" id="ProtNLM"/>
    </source>
</evidence>
<gene>
    <name evidence="2" type="ORF">EVJ58_g8902</name>
</gene>
<feature type="compositionally biased region" description="Low complexity" evidence="1">
    <location>
        <begin position="359"/>
        <end position="417"/>
    </location>
</feature>
<name>A0A4Y9XY74_9APHY</name>
<protein>
    <recommendedName>
        <fullName evidence="4">DNA replication factor Cdt1 C-terminal domain-containing protein</fullName>
    </recommendedName>
</protein>
<feature type="region of interest" description="Disordered" evidence="1">
    <location>
        <begin position="355"/>
        <end position="417"/>
    </location>
</feature>
<comment type="caution">
    <text evidence="2">The sequence shown here is derived from an EMBL/GenBank/DDBJ whole genome shotgun (WGS) entry which is preliminary data.</text>
</comment>
<evidence type="ECO:0000313" key="3">
    <source>
        <dbReference type="Proteomes" id="UP000298390"/>
    </source>
</evidence>
<dbReference type="AlphaFoldDB" id="A0A4Y9XY74"/>
<feature type="compositionally biased region" description="Basic residues" evidence="1">
    <location>
        <begin position="184"/>
        <end position="195"/>
    </location>
</feature>
<feature type="region of interest" description="Disordered" evidence="1">
    <location>
        <begin position="1"/>
        <end position="44"/>
    </location>
</feature>
<dbReference type="Proteomes" id="UP000298390">
    <property type="component" value="Unassembled WGS sequence"/>
</dbReference>
<accession>A0A4Y9XY74</accession>
<dbReference type="EMBL" id="SEKV01000704">
    <property type="protein sequence ID" value="TFY54383.1"/>
    <property type="molecule type" value="Genomic_DNA"/>
</dbReference>
<organism evidence="2 3">
    <name type="scientific">Rhodofomes roseus</name>
    <dbReference type="NCBI Taxonomy" id="34475"/>
    <lineage>
        <taxon>Eukaryota</taxon>
        <taxon>Fungi</taxon>
        <taxon>Dikarya</taxon>
        <taxon>Basidiomycota</taxon>
        <taxon>Agaricomycotina</taxon>
        <taxon>Agaricomycetes</taxon>
        <taxon>Polyporales</taxon>
        <taxon>Rhodofomes</taxon>
    </lineage>
</organism>
<evidence type="ECO:0000256" key="1">
    <source>
        <dbReference type="SAM" id="MobiDB-lite"/>
    </source>
</evidence>
<proteinExistence type="predicted"/>
<feature type="compositionally biased region" description="Polar residues" evidence="1">
    <location>
        <begin position="237"/>
        <end position="248"/>
    </location>
</feature>
<dbReference type="STRING" id="34475.A0A4Y9XY74"/>
<feature type="region of interest" description="Disordered" evidence="1">
    <location>
        <begin position="130"/>
        <end position="276"/>
    </location>
</feature>